<dbReference type="Proteomes" id="UP000000305">
    <property type="component" value="Unassembled WGS sequence"/>
</dbReference>
<evidence type="ECO:0000256" key="1">
    <source>
        <dbReference type="SAM" id="MobiDB-lite"/>
    </source>
</evidence>
<keyword evidence="3" id="KW-1185">Reference proteome</keyword>
<dbReference type="HOGENOM" id="CLU_2624520_0_0_1"/>
<gene>
    <name evidence="2" type="ORF">DAPPUDRAFT_320337</name>
</gene>
<dbReference type="AlphaFoldDB" id="E9GPK2"/>
<name>E9GPK2_DAPPU</name>
<dbReference type="InParanoid" id="E9GPK2"/>
<dbReference type="EMBL" id="GL732556">
    <property type="protein sequence ID" value="EFX78653.1"/>
    <property type="molecule type" value="Genomic_DNA"/>
</dbReference>
<dbReference type="KEGG" id="dpx:DAPPUDRAFT_320337"/>
<dbReference type="OrthoDB" id="26719at2759"/>
<organism evidence="2 3">
    <name type="scientific">Daphnia pulex</name>
    <name type="common">Water flea</name>
    <dbReference type="NCBI Taxonomy" id="6669"/>
    <lineage>
        <taxon>Eukaryota</taxon>
        <taxon>Metazoa</taxon>
        <taxon>Ecdysozoa</taxon>
        <taxon>Arthropoda</taxon>
        <taxon>Crustacea</taxon>
        <taxon>Branchiopoda</taxon>
        <taxon>Diplostraca</taxon>
        <taxon>Cladocera</taxon>
        <taxon>Anomopoda</taxon>
        <taxon>Daphniidae</taxon>
        <taxon>Daphnia</taxon>
    </lineage>
</organism>
<evidence type="ECO:0000313" key="2">
    <source>
        <dbReference type="EMBL" id="EFX78653.1"/>
    </source>
</evidence>
<protein>
    <submittedName>
        <fullName evidence="2">Uncharacterized protein</fullName>
    </submittedName>
</protein>
<evidence type="ECO:0000313" key="3">
    <source>
        <dbReference type="Proteomes" id="UP000000305"/>
    </source>
</evidence>
<reference evidence="2 3" key="1">
    <citation type="journal article" date="2011" name="Science">
        <title>The ecoresponsive genome of Daphnia pulex.</title>
        <authorList>
            <person name="Colbourne J.K."/>
            <person name="Pfrender M.E."/>
            <person name="Gilbert D."/>
            <person name="Thomas W.K."/>
            <person name="Tucker A."/>
            <person name="Oakley T.H."/>
            <person name="Tokishita S."/>
            <person name="Aerts A."/>
            <person name="Arnold G.J."/>
            <person name="Basu M.K."/>
            <person name="Bauer D.J."/>
            <person name="Caceres C.E."/>
            <person name="Carmel L."/>
            <person name="Casola C."/>
            <person name="Choi J.H."/>
            <person name="Detter J.C."/>
            <person name="Dong Q."/>
            <person name="Dusheyko S."/>
            <person name="Eads B.D."/>
            <person name="Frohlich T."/>
            <person name="Geiler-Samerotte K.A."/>
            <person name="Gerlach D."/>
            <person name="Hatcher P."/>
            <person name="Jogdeo S."/>
            <person name="Krijgsveld J."/>
            <person name="Kriventseva E.V."/>
            <person name="Kultz D."/>
            <person name="Laforsch C."/>
            <person name="Lindquist E."/>
            <person name="Lopez J."/>
            <person name="Manak J.R."/>
            <person name="Muller J."/>
            <person name="Pangilinan J."/>
            <person name="Patwardhan R.P."/>
            <person name="Pitluck S."/>
            <person name="Pritham E.J."/>
            <person name="Rechtsteiner A."/>
            <person name="Rho M."/>
            <person name="Rogozin I.B."/>
            <person name="Sakarya O."/>
            <person name="Salamov A."/>
            <person name="Schaack S."/>
            <person name="Shapiro H."/>
            <person name="Shiga Y."/>
            <person name="Skalitzky C."/>
            <person name="Smith Z."/>
            <person name="Souvorov A."/>
            <person name="Sung W."/>
            <person name="Tang Z."/>
            <person name="Tsuchiya D."/>
            <person name="Tu H."/>
            <person name="Vos H."/>
            <person name="Wang M."/>
            <person name="Wolf Y.I."/>
            <person name="Yamagata H."/>
            <person name="Yamada T."/>
            <person name="Ye Y."/>
            <person name="Shaw J.R."/>
            <person name="Andrews J."/>
            <person name="Crease T.J."/>
            <person name="Tang H."/>
            <person name="Lucas S.M."/>
            <person name="Robertson H.M."/>
            <person name="Bork P."/>
            <person name="Koonin E.V."/>
            <person name="Zdobnov E.M."/>
            <person name="Grigoriev I.V."/>
            <person name="Lynch M."/>
            <person name="Boore J.L."/>
        </authorList>
    </citation>
    <scope>NUCLEOTIDE SEQUENCE [LARGE SCALE GENOMIC DNA]</scope>
</reference>
<proteinExistence type="predicted"/>
<feature type="region of interest" description="Disordered" evidence="1">
    <location>
        <begin position="1"/>
        <end position="21"/>
    </location>
</feature>
<sequence length="78" mass="8658">MTTDSTSVPHDSEGSMDVSHCSDPGCYSKAVTYNASLRQSYDCFYAPFELDGIAFSCWNDKDGNDKFFWAVANTDVHT</sequence>
<accession>E9GPK2</accession>
<dbReference type="PhylomeDB" id="E9GPK2"/>